<feature type="compositionally biased region" description="Basic and acidic residues" evidence="7">
    <location>
        <begin position="674"/>
        <end position="702"/>
    </location>
</feature>
<dbReference type="InterPro" id="IPR001394">
    <property type="entry name" value="Peptidase_C19_UCH"/>
</dbReference>
<dbReference type="PANTHER" id="PTHR24006">
    <property type="entry name" value="UBIQUITIN CARBOXYL-TERMINAL HYDROLASE"/>
    <property type="match status" value="1"/>
</dbReference>
<reference evidence="10" key="1">
    <citation type="submission" date="2018-01" db="EMBL/GenBank/DDBJ databases">
        <title>An insight into the sialome of Amazonian anophelines.</title>
        <authorList>
            <person name="Ribeiro J.M."/>
            <person name="Scarpassa V."/>
            <person name="Calvo E."/>
        </authorList>
    </citation>
    <scope>NUCLEOTIDE SEQUENCE</scope>
    <source>
        <tissue evidence="10">Salivary glands</tissue>
    </source>
</reference>
<evidence type="ECO:0000313" key="10">
    <source>
        <dbReference type="EMBL" id="MBW37317.1"/>
    </source>
</evidence>
<accession>A0A2M4A952</accession>
<dbReference type="PROSITE" id="PS50271">
    <property type="entry name" value="ZF_UBP"/>
    <property type="match status" value="1"/>
</dbReference>
<keyword evidence="6" id="KW-0788">Thiol protease</keyword>
<dbReference type="PROSITE" id="PS00972">
    <property type="entry name" value="USP_1"/>
    <property type="match status" value="1"/>
</dbReference>
<dbReference type="Gene3D" id="3.90.70.10">
    <property type="entry name" value="Cysteine proteinases"/>
    <property type="match status" value="1"/>
</dbReference>
<evidence type="ECO:0000256" key="2">
    <source>
        <dbReference type="ARBA" id="ARBA00022723"/>
    </source>
</evidence>
<name>A0A2M4A952_9DIPT</name>
<comment type="similarity">
    <text evidence="1 6">Belongs to the peptidase C19 family.</text>
</comment>
<feature type="compositionally biased region" description="Acidic residues" evidence="7">
    <location>
        <begin position="446"/>
        <end position="457"/>
    </location>
</feature>
<dbReference type="GO" id="GO:0005829">
    <property type="term" value="C:cytosol"/>
    <property type="evidence" value="ECO:0007669"/>
    <property type="project" value="TreeGrafter"/>
</dbReference>
<keyword evidence="6" id="KW-0645">Protease</keyword>
<feature type="region of interest" description="Disordered" evidence="7">
    <location>
        <begin position="674"/>
        <end position="770"/>
    </location>
</feature>
<proteinExistence type="inferred from homology"/>
<dbReference type="GO" id="GO:0005634">
    <property type="term" value="C:nucleus"/>
    <property type="evidence" value="ECO:0007669"/>
    <property type="project" value="TreeGrafter"/>
</dbReference>
<dbReference type="GO" id="GO:0004843">
    <property type="term" value="F:cysteine-type deubiquitinase activity"/>
    <property type="evidence" value="ECO:0007669"/>
    <property type="project" value="UniProtKB-UniRule"/>
</dbReference>
<keyword evidence="6" id="KW-0833">Ubl conjugation pathway</keyword>
<dbReference type="SUPFAM" id="SSF57850">
    <property type="entry name" value="RING/U-box"/>
    <property type="match status" value="1"/>
</dbReference>
<organism evidence="10">
    <name type="scientific">Anopheles triannulatus</name>
    <dbReference type="NCBI Taxonomy" id="58253"/>
    <lineage>
        <taxon>Eukaryota</taxon>
        <taxon>Metazoa</taxon>
        <taxon>Ecdysozoa</taxon>
        <taxon>Arthropoda</taxon>
        <taxon>Hexapoda</taxon>
        <taxon>Insecta</taxon>
        <taxon>Pterygota</taxon>
        <taxon>Neoptera</taxon>
        <taxon>Endopterygota</taxon>
        <taxon>Diptera</taxon>
        <taxon>Nematocera</taxon>
        <taxon>Culicoidea</taxon>
        <taxon>Culicidae</taxon>
        <taxon>Anophelinae</taxon>
        <taxon>Anopheles</taxon>
    </lineage>
</organism>
<dbReference type="InterPro" id="IPR028889">
    <property type="entry name" value="USP"/>
</dbReference>
<dbReference type="Pfam" id="PF02148">
    <property type="entry name" value="zf-UBP"/>
    <property type="match status" value="1"/>
</dbReference>
<dbReference type="InterPro" id="IPR050164">
    <property type="entry name" value="Peptidase_C19"/>
</dbReference>
<evidence type="ECO:0000259" key="8">
    <source>
        <dbReference type="PROSITE" id="PS50235"/>
    </source>
</evidence>
<dbReference type="GO" id="GO:0008270">
    <property type="term" value="F:zinc ion binding"/>
    <property type="evidence" value="ECO:0007669"/>
    <property type="project" value="UniProtKB-KW"/>
</dbReference>
<evidence type="ECO:0000256" key="6">
    <source>
        <dbReference type="RuleBase" id="RU366025"/>
    </source>
</evidence>
<evidence type="ECO:0000256" key="3">
    <source>
        <dbReference type="ARBA" id="ARBA00022771"/>
    </source>
</evidence>
<keyword evidence="6 10" id="KW-0378">Hydrolase</keyword>
<evidence type="ECO:0000256" key="1">
    <source>
        <dbReference type="ARBA" id="ARBA00009085"/>
    </source>
</evidence>
<sequence length="801" mass="88178">MTQLYGDNTPVSLVDDVAATTIDCPHVQNGIDLVTIVKRTKAPGFPSVHCTLCIGDSAATALPGDDSASSSSSSTPPLWLCLKCATELCGRVGNQHALLHHRNSGELHSLAINTTTYEVWCYDCDDWVKPRPESQVAIVVKLMKKVTADAQGELDAELEPKTRSNETGVTNSYGYPSSLGGPTTALDHQQQQQQQRLQTVRGLTNLGNTCFFNAVLQCLAQTPYLLPILQQSTIKDEQKIVRVPGGVLQLPNGGPELLLPPIEGPLDTCRSLTQALANQLAEMTSGRGVGVLSPKRLLNELGNRWPQFGDGDQHDSHELLRHLLESVRSDDLRRHQSLILQSLGELRELTPGQQRNADLEAYRAKVKYYGDQIAQWAFLPDHVFRGSLVSTLTCQDCYGTSSQHEYFMDISLSLCAPSSSIPVSLMSVAPIPRTHPKQLATGDAVEPPDDGADEDPSSPDRNLVCSVGMSAERAAQMAEQVAHRRSIDESSSPDAEDDMPLVEGCPPCTGKRRQRTYSHADWSNTIAPRYQCEEGEQSVQSCLNNFTTVELMSGLNQVCCDSCTKRQNTGKEVRTNATKQYLISVPPAVLILHLKRFEAGMYGMLRKLATPVTFPFVLDIAPFCGSKVKRATHIRPGQKRILYSLYGIVEHSGSMYGGHYVAYVKVRPPFGQDDERWKFIPQGSKDELDRRSEHEMAREQARRMGAAAAAGGGVTTTTTAEPSLHQRDSDDSSSGGDEDPSEIHQQQRQHRLDDPLPPGTTDTPSAPPGKWYYVSDSFVREVTEDSVQKVQAYLLFYERMF</sequence>
<dbReference type="InterPro" id="IPR038765">
    <property type="entry name" value="Papain-like_cys_pep_sf"/>
</dbReference>
<keyword evidence="4" id="KW-0862">Zinc</keyword>
<protein>
    <recommendedName>
        <fullName evidence="6">Ubiquitin carboxyl-terminal hydrolase</fullName>
        <ecNumber evidence="6">3.4.19.12</ecNumber>
    </recommendedName>
</protein>
<dbReference type="Gene3D" id="3.30.40.10">
    <property type="entry name" value="Zinc/RING finger domain, C3HC4 (zinc finger)"/>
    <property type="match status" value="1"/>
</dbReference>
<dbReference type="GO" id="GO:0016579">
    <property type="term" value="P:protein deubiquitination"/>
    <property type="evidence" value="ECO:0007669"/>
    <property type="project" value="InterPro"/>
</dbReference>
<dbReference type="SUPFAM" id="SSF54001">
    <property type="entry name" value="Cysteine proteinases"/>
    <property type="match status" value="1"/>
</dbReference>
<evidence type="ECO:0000256" key="4">
    <source>
        <dbReference type="ARBA" id="ARBA00022833"/>
    </source>
</evidence>
<dbReference type="EC" id="3.4.19.12" evidence="6"/>
<comment type="catalytic activity">
    <reaction evidence="6">
        <text>Thiol-dependent hydrolysis of ester, thioester, amide, peptide and isopeptide bonds formed by the C-terminal Gly of ubiquitin (a 76-residue protein attached to proteins as an intracellular targeting signal).</text>
        <dbReference type="EC" id="3.4.19.12"/>
    </reaction>
</comment>
<dbReference type="PANTHER" id="PTHR24006:SF781">
    <property type="entry name" value="LD34905P"/>
    <property type="match status" value="1"/>
</dbReference>
<dbReference type="PROSITE" id="PS00973">
    <property type="entry name" value="USP_2"/>
    <property type="match status" value="1"/>
</dbReference>
<evidence type="ECO:0000256" key="5">
    <source>
        <dbReference type="PROSITE-ProRule" id="PRU00502"/>
    </source>
</evidence>
<dbReference type="InterPro" id="IPR001607">
    <property type="entry name" value="Znf_UBP"/>
</dbReference>
<dbReference type="InterPro" id="IPR013083">
    <property type="entry name" value="Znf_RING/FYVE/PHD"/>
</dbReference>
<feature type="compositionally biased region" description="Low complexity" evidence="7">
    <location>
        <begin position="705"/>
        <end position="720"/>
    </location>
</feature>
<dbReference type="AlphaFoldDB" id="A0A2M4A952"/>
<dbReference type="Pfam" id="PF00443">
    <property type="entry name" value="UCH"/>
    <property type="match status" value="1"/>
</dbReference>
<dbReference type="GO" id="GO:0006508">
    <property type="term" value="P:proteolysis"/>
    <property type="evidence" value="ECO:0007669"/>
    <property type="project" value="UniProtKB-KW"/>
</dbReference>
<evidence type="ECO:0000259" key="9">
    <source>
        <dbReference type="PROSITE" id="PS50271"/>
    </source>
</evidence>
<evidence type="ECO:0000256" key="7">
    <source>
        <dbReference type="SAM" id="MobiDB-lite"/>
    </source>
</evidence>
<keyword evidence="2" id="KW-0479">Metal-binding</keyword>
<dbReference type="CDD" id="cd02667">
    <property type="entry name" value="Peptidase_C19K"/>
    <property type="match status" value="1"/>
</dbReference>
<feature type="region of interest" description="Disordered" evidence="7">
    <location>
        <begin position="438"/>
        <end position="464"/>
    </location>
</feature>
<keyword evidence="3 5" id="KW-0863">Zinc-finger</keyword>
<feature type="domain" description="UBP-type" evidence="9">
    <location>
        <begin position="22"/>
        <end position="147"/>
    </location>
</feature>
<dbReference type="InterPro" id="IPR018200">
    <property type="entry name" value="USP_CS"/>
</dbReference>
<feature type="domain" description="USP" evidence="8">
    <location>
        <begin position="201"/>
        <end position="800"/>
    </location>
</feature>
<feature type="region of interest" description="Disordered" evidence="7">
    <location>
        <begin position="478"/>
        <end position="507"/>
    </location>
</feature>
<dbReference type="EMBL" id="GGFK01003996">
    <property type="protein sequence ID" value="MBW37317.1"/>
    <property type="molecule type" value="Transcribed_RNA"/>
</dbReference>
<dbReference type="PROSITE" id="PS50235">
    <property type="entry name" value="USP_3"/>
    <property type="match status" value="1"/>
</dbReference>